<proteinExistence type="predicted"/>
<reference evidence="6 7" key="1">
    <citation type="submission" date="2019-06" db="EMBL/GenBank/DDBJ databases">
        <title>Sequencing the genomes of 1000 actinobacteria strains.</title>
        <authorList>
            <person name="Klenk H.-P."/>
        </authorList>
    </citation>
    <scope>NUCLEOTIDE SEQUENCE [LARGE SCALE GENOMIC DNA]</scope>
    <source>
        <strain evidence="6 7">DSM 44826</strain>
    </source>
</reference>
<organism evidence="6 7">
    <name type="scientific">Kitasatospora viridis</name>
    <dbReference type="NCBI Taxonomy" id="281105"/>
    <lineage>
        <taxon>Bacteria</taxon>
        <taxon>Bacillati</taxon>
        <taxon>Actinomycetota</taxon>
        <taxon>Actinomycetes</taxon>
        <taxon>Kitasatosporales</taxon>
        <taxon>Streptomycetaceae</taxon>
        <taxon>Kitasatospora</taxon>
    </lineage>
</organism>
<dbReference type="Proteomes" id="UP000317940">
    <property type="component" value="Unassembled WGS sequence"/>
</dbReference>
<name>A0A561TTH6_9ACTN</name>
<dbReference type="PRINTS" id="PR00032">
    <property type="entry name" value="HTHARAC"/>
</dbReference>
<keyword evidence="7" id="KW-1185">Reference proteome</keyword>
<evidence type="ECO:0000259" key="5">
    <source>
        <dbReference type="PROSITE" id="PS01124"/>
    </source>
</evidence>
<evidence type="ECO:0000256" key="2">
    <source>
        <dbReference type="ARBA" id="ARBA00023125"/>
    </source>
</evidence>
<gene>
    <name evidence="6" type="ORF">FHX73_13466</name>
</gene>
<evidence type="ECO:0000256" key="4">
    <source>
        <dbReference type="SAM" id="MobiDB-lite"/>
    </source>
</evidence>
<dbReference type="SUPFAM" id="SSF46689">
    <property type="entry name" value="Homeodomain-like"/>
    <property type="match status" value="1"/>
</dbReference>
<dbReference type="PROSITE" id="PS01124">
    <property type="entry name" value="HTH_ARAC_FAMILY_2"/>
    <property type="match status" value="1"/>
</dbReference>
<dbReference type="PANTHER" id="PTHR46796">
    <property type="entry name" value="HTH-TYPE TRANSCRIPTIONAL ACTIVATOR RHAS-RELATED"/>
    <property type="match status" value="1"/>
</dbReference>
<dbReference type="InterPro" id="IPR035418">
    <property type="entry name" value="AraC-bd_2"/>
</dbReference>
<accession>A0A561TTH6</accession>
<dbReference type="EMBL" id="VIWT01000003">
    <property type="protein sequence ID" value="TWF90419.1"/>
    <property type="molecule type" value="Genomic_DNA"/>
</dbReference>
<keyword evidence="3" id="KW-0804">Transcription</keyword>
<dbReference type="GO" id="GO:0003700">
    <property type="term" value="F:DNA-binding transcription factor activity"/>
    <property type="evidence" value="ECO:0007669"/>
    <property type="project" value="InterPro"/>
</dbReference>
<evidence type="ECO:0000256" key="3">
    <source>
        <dbReference type="ARBA" id="ARBA00023163"/>
    </source>
</evidence>
<dbReference type="PANTHER" id="PTHR46796:SF6">
    <property type="entry name" value="ARAC SUBFAMILY"/>
    <property type="match status" value="1"/>
</dbReference>
<dbReference type="InterPro" id="IPR018060">
    <property type="entry name" value="HTH_AraC"/>
</dbReference>
<dbReference type="RefSeq" id="WP_145909618.1">
    <property type="nucleotide sequence ID" value="NZ_BAAAMZ010000001.1"/>
</dbReference>
<dbReference type="AlphaFoldDB" id="A0A561TTH6"/>
<dbReference type="Pfam" id="PF12833">
    <property type="entry name" value="HTH_18"/>
    <property type="match status" value="1"/>
</dbReference>
<dbReference type="SMART" id="SM00342">
    <property type="entry name" value="HTH_ARAC"/>
    <property type="match status" value="1"/>
</dbReference>
<sequence>MQRGGIARAIQPQRTRAPDSADTADTLDRRPATVLCTEGASAETSFRLWGELVASACGPLRVHRSGQGTFEGAIVTGTFGAVQLASVRAEPHTVELPRPAVAGPAADGPLCLSCVLDGEVTVSQGGRTVVAQPGNLFSYDSSYPFSLRMSRPIHMATVKFDHRLVDLRAGLAHPLWAASWSGREGVSALLANLLRSTACHLTELDGTVADLLGRSVASLVSAVCADKLGEAGGAPDGARRALLHRIRVYARAHLGDPGLTPARLAREHRISLRYLQLLFQEEGVSPALWIRNERLERCREDLADPRTAHLSVAEVAERWGLLGASHFSKLFRQRYGVPPREWRRNCLRVPS</sequence>
<protein>
    <submittedName>
        <fullName evidence="6">Helix-turn-helix protein</fullName>
    </submittedName>
</protein>
<dbReference type="InterPro" id="IPR050204">
    <property type="entry name" value="AraC_XylS_family_regulators"/>
</dbReference>
<dbReference type="InterPro" id="IPR009057">
    <property type="entry name" value="Homeodomain-like_sf"/>
</dbReference>
<evidence type="ECO:0000313" key="7">
    <source>
        <dbReference type="Proteomes" id="UP000317940"/>
    </source>
</evidence>
<feature type="region of interest" description="Disordered" evidence="4">
    <location>
        <begin position="1"/>
        <end position="28"/>
    </location>
</feature>
<dbReference type="Gene3D" id="1.10.10.60">
    <property type="entry name" value="Homeodomain-like"/>
    <property type="match status" value="1"/>
</dbReference>
<evidence type="ECO:0000256" key="1">
    <source>
        <dbReference type="ARBA" id="ARBA00023015"/>
    </source>
</evidence>
<evidence type="ECO:0000313" key="6">
    <source>
        <dbReference type="EMBL" id="TWF90419.1"/>
    </source>
</evidence>
<dbReference type="OrthoDB" id="9799345at2"/>
<comment type="caution">
    <text evidence="6">The sequence shown here is derived from an EMBL/GenBank/DDBJ whole genome shotgun (WGS) entry which is preliminary data.</text>
</comment>
<feature type="domain" description="HTH araC/xylS-type" evidence="5">
    <location>
        <begin position="244"/>
        <end position="345"/>
    </location>
</feature>
<dbReference type="GO" id="GO:0043565">
    <property type="term" value="F:sequence-specific DNA binding"/>
    <property type="evidence" value="ECO:0007669"/>
    <property type="project" value="InterPro"/>
</dbReference>
<dbReference type="Pfam" id="PF14525">
    <property type="entry name" value="AraC_binding_2"/>
    <property type="match status" value="1"/>
</dbReference>
<dbReference type="InterPro" id="IPR020449">
    <property type="entry name" value="Tscrpt_reg_AraC-type_HTH"/>
</dbReference>
<keyword evidence="2" id="KW-0238">DNA-binding</keyword>
<keyword evidence="1" id="KW-0805">Transcription regulation</keyword>